<feature type="compositionally biased region" description="Basic and acidic residues" evidence="1">
    <location>
        <begin position="213"/>
        <end position="230"/>
    </location>
</feature>
<keyword evidence="2" id="KW-0472">Membrane</keyword>
<keyword evidence="2" id="KW-0812">Transmembrane</keyword>
<name>A0ABY8VIU5_9CORY</name>
<feature type="compositionally biased region" description="Low complexity" evidence="1">
    <location>
        <begin position="191"/>
        <end position="209"/>
    </location>
</feature>
<dbReference type="RefSeq" id="WP_284825536.1">
    <property type="nucleotide sequence ID" value="NZ_CP126969.1"/>
</dbReference>
<reference evidence="3 4" key="1">
    <citation type="submission" date="2023-05" db="EMBL/GenBank/DDBJ databases">
        <title>Corynebacterium suedekumii sp. nov. and Corynebacterium breve sp. nov. isolated from raw cow's milk.</title>
        <authorList>
            <person name="Baer M.K."/>
            <person name="Mehl L."/>
            <person name="Hellmuth R."/>
            <person name="Marke G."/>
            <person name="Lipski A."/>
        </authorList>
    </citation>
    <scope>NUCLEOTIDE SEQUENCE [LARGE SCALE GENOMIC DNA]</scope>
    <source>
        <strain evidence="3 4">R4</strain>
    </source>
</reference>
<organism evidence="3 4">
    <name type="scientific">Corynebacterium breve</name>
    <dbReference type="NCBI Taxonomy" id="3049799"/>
    <lineage>
        <taxon>Bacteria</taxon>
        <taxon>Bacillati</taxon>
        <taxon>Actinomycetota</taxon>
        <taxon>Actinomycetes</taxon>
        <taxon>Mycobacteriales</taxon>
        <taxon>Corynebacteriaceae</taxon>
        <taxon>Corynebacterium</taxon>
    </lineage>
</organism>
<proteinExistence type="predicted"/>
<dbReference type="Proteomes" id="UP001225598">
    <property type="component" value="Chromosome"/>
</dbReference>
<evidence type="ECO:0008006" key="5">
    <source>
        <dbReference type="Google" id="ProtNLM"/>
    </source>
</evidence>
<feature type="region of interest" description="Disordered" evidence="1">
    <location>
        <begin position="172"/>
        <end position="238"/>
    </location>
</feature>
<feature type="region of interest" description="Disordered" evidence="1">
    <location>
        <begin position="251"/>
        <end position="292"/>
    </location>
</feature>
<keyword evidence="4" id="KW-1185">Reference proteome</keyword>
<evidence type="ECO:0000313" key="3">
    <source>
        <dbReference type="EMBL" id="WIM68163.1"/>
    </source>
</evidence>
<sequence length="292" mass="30928">MMVRRNKGEDMDDVTSQLGPLVEDDAFLTALSQGEDPSDGGDQLAELLLELRTDVEKQMPPAPIIEGVDEAPQVISLAHARRRKTSPWLAGLVGAAAATTVVAGSGAVLYSAEPGTPLWEVSAAVFGDRTAAVELASTLDEMQVAADNGDIGETRELLDQARIIVSELKDPKGDNKKVANEQDEVKKPSKSSRTVTTVTTTVEKTAEPTARSEAPKSEENEPKEAAETITEKSPTSVTVTVTETVIESIVVTTTAPVRENPLPIQPSSSVVPAPEPTVVAEPEPDLAAPQEY</sequence>
<accession>A0ABY8VIU5</accession>
<evidence type="ECO:0000313" key="4">
    <source>
        <dbReference type="Proteomes" id="UP001225598"/>
    </source>
</evidence>
<gene>
    <name evidence="3" type="ORF">QP027_01830</name>
</gene>
<feature type="compositionally biased region" description="Basic and acidic residues" evidence="1">
    <location>
        <begin position="172"/>
        <end position="187"/>
    </location>
</feature>
<feature type="transmembrane region" description="Helical" evidence="2">
    <location>
        <begin position="88"/>
        <end position="110"/>
    </location>
</feature>
<keyword evidence="2" id="KW-1133">Transmembrane helix</keyword>
<feature type="compositionally biased region" description="Low complexity" evidence="1">
    <location>
        <begin position="266"/>
        <end position="281"/>
    </location>
</feature>
<evidence type="ECO:0000256" key="1">
    <source>
        <dbReference type="SAM" id="MobiDB-lite"/>
    </source>
</evidence>
<dbReference type="EMBL" id="CP126969">
    <property type="protein sequence ID" value="WIM68163.1"/>
    <property type="molecule type" value="Genomic_DNA"/>
</dbReference>
<protein>
    <recommendedName>
        <fullName evidence="5">Anti-sigma-D factor RsdA sigma factor binding region domain-containing protein</fullName>
    </recommendedName>
</protein>
<evidence type="ECO:0000256" key="2">
    <source>
        <dbReference type="SAM" id="Phobius"/>
    </source>
</evidence>